<keyword evidence="2" id="KW-1185">Reference proteome</keyword>
<dbReference type="InterPro" id="IPR049245">
    <property type="entry name" value="DUF6880"/>
</dbReference>
<organism evidence="1 2">
    <name type="scientific">Sulfitobacter brevis</name>
    <dbReference type="NCBI Taxonomy" id="74348"/>
    <lineage>
        <taxon>Bacteria</taxon>
        <taxon>Pseudomonadati</taxon>
        <taxon>Pseudomonadota</taxon>
        <taxon>Alphaproteobacteria</taxon>
        <taxon>Rhodobacterales</taxon>
        <taxon>Roseobacteraceae</taxon>
        <taxon>Sulfitobacter</taxon>
    </lineage>
</organism>
<reference evidence="1 2" key="1">
    <citation type="submission" date="2016-10" db="EMBL/GenBank/DDBJ databases">
        <authorList>
            <person name="de Groot N.N."/>
        </authorList>
    </citation>
    <scope>NUCLEOTIDE SEQUENCE [LARGE SCALE GENOMIC DNA]</scope>
    <source>
        <strain evidence="1 2">DSM 11443</strain>
    </source>
</reference>
<evidence type="ECO:0000313" key="1">
    <source>
        <dbReference type="EMBL" id="SFE98610.1"/>
    </source>
</evidence>
<gene>
    <name evidence="1" type="ORF">SAMN04488523_11427</name>
</gene>
<dbReference type="OrthoDB" id="7183688at2"/>
<sequence length="450" mass="49708">MTSKTTLNAKNLAALGADRLADLVLELAKGNAGAKRRLRLELASEAGSDDVAREIRKRLGTIARSQSFIDWQGRNAFAADLDMQRRAIVTQVGSLDPAEAFDLIWRFVALANGIYERCDDSTGKVQSVFHEACEDLIDLAEVAAPDPLALADQLLEALADDDYGHYPTLISGLAPILGSEGLQRLKAGIATSEFNLSDNYALRMALEQIADVEGDADAYIAQQSDQARKAPQVAAEIARRLLEAGRIEDAWVAINAPDEKDRGWIPYEWEATRISVMQAMGQTEAARDFMWTCYARSLNPGHLRAWLGGLPDFEDIEAETRAMEHALGFESFTTSLHFLITWPAIEQAAVLITNRAAEIDGHHYELLGPASDALEDRHPLAATLLKRGLIDFALQNSRVKRYRHAARHLRECKNLAVRIDDFAQFETHEAYLDGLKQTHGQKTSFWGAGA</sequence>
<proteinExistence type="predicted"/>
<name>A0A1I2F276_9RHOB</name>
<dbReference type="EMBL" id="FOMW01000014">
    <property type="protein sequence ID" value="SFE98610.1"/>
    <property type="molecule type" value="Genomic_DNA"/>
</dbReference>
<protein>
    <submittedName>
        <fullName evidence="1">Uncharacterized protein</fullName>
    </submittedName>
</protein>
<evidence type="ECO:0000313" key="2">
    <source>
        <dbReference type="Proteomes" id="UP000198977"/>
    </source>
</evidence>
<dbReference type="STRING" id="74348.SAMN04488523_11427"/>
<accession>A0A1I2F276</accession>
<dbReference type="Pfam" id="PF21810">
    <property type="entry name" value="DUF6880"/>
    <property type="match status" value="2"/>
</dbReference>
<dbReference type="RefSeq" id="WP_093924995.1">
    <property type="nucleotide sequence ID" value="NZ_FOMW01000014.1"/>
</dbReference>
<dbReference type="Proteomes" id="UP000198977">
    <property type="component" value="Unassembled WGS sequence"/>
</dbReference>
<dbReference type="AlphaFoldDB" id="A0A1I2F276"/>